<keyword evidence="1" id="KW-0732">Signal</keyword>
<comment type="caution">
    <text evidence="2">The sequence shown here is derived from an EMBL/GenBank/DDBJ whole genome shotgun (WGS) entry which is preliminary data.</text>
</comment>
<feature type="signal peptide" evidence="1">
    <location>
        <begin position="1"/>
        <end position="26"/>
    </location>
</feature>
<evidence type="ECO:0000313" key="3">
    <source>
        <dbReference type="EMBL" id="KAK1611470.1"/>
    </source>
</evidence>
<evidence type="ECO:0000313" key="2">
    <source>
        <dbReference type="EMBL" id="KAK1607242.1"/>
    </source>
</evidence>
<gene>
    <name evidence="2" type="ORF">QYE76_030915</name>
    <name evidence="3" type="ORF">QYE76_035143</name>
</gene>
<accession>A0AAD8QT45</accession>
<protein>
    <submittedName>
        <fullName evidence="2">Uncharacterized protein</fullName>
    </submittedName>
</protein>
<feature type="chain" id="PRO_5042442330" evidence="1">
    <location>
        <begin position="27"/>
        <end position="160"/>
    </location>
</feature>
<name>A0AAD8QT45_LOLMU</name>
<dbReference type="EMBL" id="JAUUTY010000007">
    <property type="protein sequence ID" value="KAK1611470.1"/>
    <property type="molecule type" value="Genomic_DNA"/>
</dbReference>
<keyword evidence="4" id="KW-1185">Reference proteome</keyword>
<evidence type="ECO:0000256" key="1">
    <source>
        <dbReference type="SAM" id="SignalP"/>
    </source>
</evidence>
<evidence type="ECO:0000313" key="4">
    <source>
        <dbReference type="Proteomes" id="UP001231189"/>
    </source>
</evidence>
<sequence length="160" mass="16615">MGAASGGRRCYVRLSALLLAAAGVAAKLGADGTVKPGYGSLERRPTLLHAALGAAACDGRRCCKARRRRHGEARIWVAASGARRCYVRRSALLLAAAGVAAKPGVDGTAKPGYGFLRAAPDDATKARRRCYLASALVLTAIVGKGRPGYCKGSGDLLRHR</sequence>
<dbReference type="EMBL" id="JAUUTY010000007">
    <property type="protein sequence ID" value="KAK1607242.1"/>
    <property type="molecule type" value="Genomic_DNA"/>
</dbReference>
<proteinExistence type="predicted"/>
<reference evidence="2" key="1">
    <citation type="submission" date="2023-07" db="EMBL/GenBank/DDBJ databases">
        <title>A chromosome-level genome assembly of Lolium multiflorum.</title>
        <authorList>
            <person name="Chen Y."/>
            <person name="Copetti D."/>
            <person name="Kolliker R."/>
            <person name="Studer B."/>
        </authorList>
    </citation>
    <scope>NUCLEOTIDE SEQUENCE</scope>
    <source>
        <strain evidence="2">02402/16</strain>
        <tissue evidence="2">Leaf</tissue>
    </source>
</reference>
<dbReference type="Proteomes" id="UP001231189">
    <property type="component" value="Unassembled WGS sequence"/>
</dbReference>
<dbReference type="AlphaFoldDB" id="A0AAD8QT45"/>
<organism evidence="2 4">
    <name type="scientific">Lolium multiflorum</name>
    <name type="common">Italian ryegrass</name>
    <name type="synonym">Lolium perenne subsp. multiflorum</name>
    <dbReference type="NCBI Taxonomy" id="4521"/>
    <lineage>
        <taxon>Eukaryota</taxon>
        <taxon>Viridiplantae</taxon>
        <taxon>Streptophyta</taxon>
        <taxon>Embryophyta</taxon>
        <taxon>Tracheophyta</taxon>
        <taxon>Spermatophyta</taxon>
        <taxon>Magnoliopsida</taxon>
        <taxon>Liliopsida</taxon>
        <taxon>Poales</taxon>
        <taxon>Poaceae</taxon>
        <taxon>BOP clade</taxon>
        <taxon>Pooideae</taxon>
        <taxon>Poodae</taxon>
        <taxon>Poeae</taxon>
        <taxon>Poeae Chloroplast Group 2 (Poeae type)</taxon>
        <taxon>Loliodinae</taxon>
        <taxon>Loliinae</taxon>
        <taxon>Lolium</taxon>
    </lineage>
</organism>